<evidence type="ECO:0000313" key="2">
    <source>
        <dbReference type="EMBL" id="MFC6039556.1"/>
    </source>
</evidence>
<organism evidence="2 3">
    <name type="scientific">Paenisporosarcina macmurdoensis</name>
    <dbReference type="NCBI Taxonomy" id="212659"/>
    <lineage>
        <taxon>Bacteria</taxon>
        <taxon>Bacillati</taxon>
        <taxon>Bacillota</taxon>
        <taxon>Bacilli</taxon>
        <taxon>Bacillales</taxon>
        <taxon>Caryophanaceae</taxon>
        <taxon>Paenisporosarcina</taxon>
    </lineage>
</organism>
<dbReference type="GO" id="GO:0016787">
    <property type="term" value="F:hydrolase activity"/>
    <property type="evidence" value="ECO:0007669"/>
    <property type="project" value="UniProtKB-KW"/>
</dbReference>
<evidence type="ECO:0000259" key="1">
    <source>
        <dbReference type="Pfam" id="PF04471"/>
    </source>
</evidence>
<dbReference type="InterPro" id="IPR007560">
    <property type="entry name" value="Restrct_endonuc_IV_Mrr"/>
</dbReference>
<keyword evidence="2" id="KW-0255">Endonuclease</keyword>
<dbReference type="Pfam" id="PF04471">
    <property type="entry name" value="Mrr_cat"/>
    <property type="match status" value="1"/>
</dbReference>
<keyword evidence="3" id="KW-1185">Reference proteome</keyword>
<dbReference type="RefSeq" id="WP_377733670.1">
    <property type="nucleotide sequence ID" value="NZ_JBHSRI010000010.1"/>
</dbReference>
<dbReference type="EMBL" id="JBHSRI010000010">
    <property type="protein sequence ID" value="MFC6039556.1"/>
    <property type="molecule type" value="Genomic_DNA"/>
</dbReference>
<name>A0ABW1L6F7_9BACL</name>
<comment type="caution">
    <text evidence="2">The sequence shown here is derived from an EMBL/GenBank/DDBJ whole genome shotgun (WGS) entry which is preliminary data.</text>
</comment>
<dbReference type="Proteomes" id="UP001596170">
    <property type="component" value="Unassembled WGS sequence"/>
</dbReference>
<evidence type="ECO:0000313" key="3">
    <source>
        <dbReference type="Proteomes" id="UP001596170"/>
    </source>
</evidence>
<gene>
    <name evidence="2" type="ORF">ACFPYN_08990</name>
</gene>
<dbReference type="InterPro" id="IPR011335">
    <property type="entry name" value="Restrct_endonuc-II-like"/>
</dbReference>
<dbReference type="EC" id="3.1.21.-" evidence="2"/>
<protein>
    <submittedName>
        <fullName evidence="2">Restriction endonuclease</fullName>
        <ecNumber evidence="2">3.1.21.-</ecNumber>
    </submittedName>
</protein>
<dbReference type="GO" id="GO:0004519">
    <property type="term" value="F:endonuclease activity"/>
    <property type="evidence" value="ECO:0007669"/>
    <property type="project" value="UniProtKB-KW"/>
</dbReference>
<accession>A0ABW1L6F7</accession>
<dbReference type="SUPFAM" id="SSF52980">
    <property type="entry name" value="Restriction endonuclease-like"/>
    <property type="match status" value="1"/>
</dbReference>
<reference evidence="3" key="1">
    <citation type="journal article" date="2019" name="Int. J. Syst. Evol. Microbiol.">
        <title>The Global Catalogue of Microorganisms (GCM) 10K type strain sequencing project: providing services to taxonomists for standard genome sequencing and annotation.</title>
        <authorList>
            <consortium name="The Broad Institute Genomics Platform"/>
            <consortium name="The Broad Institute Genome Sequencing Center for Infectious Disease"/>
            <person name="Wu L."/>
            <person name="Ma J."/>
        </authorList>
    </citation>
    <scope>NUCLEOTIDE SEQUENCE [LARGE SCALE GENOMIC DNA]</scope>
    <source>
        <strain evidence="3">CCUG 54527</strain>
    </source>
</reference>
<sequence>MTNYSSSRINKYFLDSDNSQLAHEKGKIFEDLSCYIFEKVPGISITMRNAMNTFDTEEIDVALWNNRIRKGLHFLPYIILVECKNWSSAVSSIEVNWFASKLEDRGLDFGILIAANGITGNNDEINRAHFIVARHLAAGRRIIIIKRTEIEQLQNTDQFVLLIQTKLCELAVAGVAFQ</sequence>
<feature type="domain" description="Restriction endonuclease type IV Mrr" evidence="1">
    <location>
        <begin position="26"/>
        <end position="124"/>
    </location>
</feature>
<keyword evidence="2" id="KW-0540">Nuclease</keyword>
<proteinExistence type="predicted"/>
<keyword evidence="2" id="KW-0378">Hydrolase</keyword>